<keyword evidence="3" id="KW-1003">Cell membrane</keyword>
<dbReference type="Pfam" id="PF00041">
    <property type="entry name" value="fn3"/>
    <property type="match status" value="2"/>
</dbReference>
<accession>A0A8T3DC43</accession>
<proteinExistence type="inferred from homology"/>
<keyword evidence="9" id="KW-1015">Disulfide bond</keyword>
<feature type="domain" description="Ig-like" evidence="19">
    <location>
        <begin position="189"/>
        <end position="282"/>
    </location>
</feature>
<dbReference type="FunFam" id="2.60.40.10:FF:000052">
    <property type="entry name" value="Contactin 1"/>
    <property type="match status" value="1"/>
</dbReference>
<keyword evidence="8" id="KW-0472">Membrane</keyword>
<evidence type="ECO:0000313" key="22">
    <source>
        <dbReference type="Proteomes" id="UP000829720"/>
    </source>
</evidence>
<evidence type="ECO:0000256" key="13">
    <source>
        <dbReference type="ARBA" id="ARBA00038703"/>
    </source>
</evidence>
<feature type="domain" description="Ig-like" evidence="19">
    <location>
        <begin position="474"/>
        <end position="561"/>
    </location>
</feature>
<dbReference type="SMART" id="SM00060">
    <property type="entry name" value="FN3"/>
    <property type="match status" value="4"/>
</dbReference>
<dbReference type="Pfam" id="PF07679">
    <property type="entry name" value="I-set"/>
    <property type="match status" value="2"/>
</dbReference>
<evidence type="ECO:0000256" key="16">
    <source>
        <dbReference type="ARBA" id="ARBA00080939"/>
    </source>
</evidence>
<dbReference type="PROSITE" id="PS50835">
    <property type="entry name" value="IG_LIKE"/>
    <property type="match status" value="6"/>
</dbReference>
<dbReference type="FunFam" id="2.60.40.10:FF:000028">
    <property type="entry name" value="Neuronal cell adhesion molecule"/>
    <property type="match status" value="1"/>
</dbReference>
<gene>
    <name evidence="21" type="ORF">AGOR_G00133570</name>
</gene>
<evidence type="ECO:0000256" key="12">
    <source>
        <dbReference type="ARBA" id="ARBA00023319"/>
    </source>
</evidence>
<feature type="domain" description="Ig-like" evidence="19">
    <location>
        <begin position="90"/>
        <end position="181"/>
    </location>
</feature>
<dbReference type="Proteomes" id="UP000829720">
    <property type="component" value="Unassembled WGS sequence"/>
</dbReference>
<dbReference type="FunFam" id="2.60.40.10:FF:000064">
    <property type="entry name" value="Contactin 1"/>
    <property type="match status" value="1"/>
</dbReference>
<dbReference type="GO" id="GO:0098552">
    <property type="term" value="C:side of membrane"/>
    <property type="evidence" value="ECO:0007669"/>
    <property type="project" value="UniProtKB-KW"/>
</dbReference>
<comment type="function">
    <text evidence="14">Contactins mediate cell surface interactions during nervous system development. Has some neurite outgrowth-promoting activity.</text>
</comment>
<feature type="region of interest" description="Disordered" evidence="18">
    <location>
        <begin position="755"/>
        <end position="777"/>
    </location>
</feature>
<keyword evidence="12" id="KW-0393">Immunoglobulin domain</keyword>
<dbReference type="OrthoDB" id="6418794at2759"/>
<evidence type="ECO:0000256" key="3">
    <source>
        <dbReference type="ARBA" id="ARBA00022475"/>
    </source>
</evidence>
<feature type="region of interest" description="Disordered" evidence="18">
    <location>
        <begin position="953"/>
        <end position="978"/>
    </location>
</feature>
<comment type="subcellular location">
    <subcellularLocation>
        <location evidence="1">Cell membrane</location>
        <topology evidence="1">Lipid-anchor</topology>
        <topology evidence="1">GPI-anchor</topology>
    </subcellularLocation>
</comment>
<organism evidence="21 22">
    <name type="scientific">Albula goreensis</name>
    <dbReference type="NCBI Taxonomy" id="1534307"/>
    <lineage>
        <taxon>Eukaryota</taxon>
        <taxon>Metazoa</taxon>
        <taxon>Chordata</taxon>
        <taxon>Craniata</taxon>
        <taxon>Vertebrata</taxon>
        <taxon>Euteleostomi</taxon>
        <taxon>Actinopterygii</taxon>
        <taxon>Neopterygii</taxon>
        <taxon>Teleostei</taxon>
        <taxon>Albuliformes</taxon>
        <taxon>Albulidae</taxon>
        <taxon>Albula</taxon>
    </lineage>
</organism>
<evidence type="ECO:0000256" key="8">
    <source>
        <dbReference type="ARBA" id="ARBA00023136"/>
    </source>
</evidence>
<keyword evidence="7" id="KW-0130">Cell adhesion</keyword>
<feature type="domain" description="Ig-like" evidence="19">
    <location>
        <begin position="294"/>
        <end position="379"/>
    </location>
</feature>
<dbReference type="InterPro" id="IPR003598">
    <property type="entry name" value="Ig_sub2"/>
</dbReference>
<dbReference type="SMART" id="SM00408">
    <property type="entry name" value="IGc2"/>
    <property type="match status" value="5"/>
</dbReference>
<evidence type="ECO:0000256" key="6">
    <source>
        <dbReference type="ARBA" id="ARBA00022737"/>
    </source>
</evidence>
<keyword evidence="6" id="KW-0677">Repeat</keyword>
<name>A0A8T3DC43_9TELE</name>
<evidence type="ECO:0000256" key="10">
    <source>
        <dbReference type="ARBA" id="ARBA00023180"/>
    </source>
</evidence>
<feature type="domain" description="Fibronectin type-III" evidence="20">
    <location>
        <begin position="872"/>
        <end position="968"/>
    </location>
</feature>
<evidence type="ECO:0000256" key="2">
    <source>
        <dbReference type="ARBA" id="ARBA00009812"/>
    </source>
</evidence>
<feature type="domain" description="Fibronectin type-III" evidence="20">
    <location>
        <begin position="770"/>
        <end position="867"/>
    </location>
</feature>
<dbReference type="GO" id="GO:0007420">
    <property type="term" value="P:brain development"/>
    <property type="evidence" value="ECO:0007669"/>
    <property type="project" value="TreeGrafter"/>
</dbReference>
<comment type="caution">
    <text evidence="21">The sequence shown here is derived from an EMBL/GenBank/DDBJ whole genome shotgun (WGS) entry which is preliminary data.</text>
</comment>
<keyword evidence="11" id="KW-0449">Lipoprotein</keyword>
<feature type="domain" description="Ig-like" evidence="19">
    <location>
        <begin position="566"/>
        <end position="660"/>
    </location>
</feature>
<dbReference type="InterPro" id="IPR013783">
    <property type="entry name" value="Ig-like_fold"/>
</dbReference>
<dbReference type="AlphaFoldDB" id="A0A8T3DC43"/>
<dbReference type="GO" id="GO:0098632">
    <property type="term" value="F:cell-cell adhesion mediator activity"/>
    <property type="evidence" value="ECO:0007669"/>
    <property type="project" value="TreeGrafter"/>
</dbReference>
<dbReference type="FunFam" id="2.60.40.10:FF:000035">
    <property type="entry name" value="Contactin 1"/>
    <property type="match status" value="1"/>
</dbReference>
<evidence type="ECO:0000259" key="19">
    <source>
        <dbReference type="PROSITE" id="PS50835"/>
    </source>
</evidence>
<dbReference type="SMART" id="SM00409">
    <property type="entry name" value="IG"/>
    <property type="match status" value="6"/>
</dbReference>
<evidence type="ECO:0000256" key="5">
    <source>
        <dbReference type="ARBA" id="ARBA00022729"/>
    </source>
</evidence>
<comment type="similarity">
    <text evidence="2">Belongs to the immunoglobulin superfamily. Contactin family.</text>
</comment>
<dbReference type="InterPro" id="IPR003599">
    <property type="entry name" value="Ig_sub"/>
</dbReference>
<dbReference type="EMBL" id="JAERUA010000012">
    <property type="protein sequence ID" value="KAI1892458.1"/>
    <property type="molecule type" value="Genomic_DNA"/>
</dbReference>
<dbReference type="Gene3D" id="2.60.40.10">
    <property type="entry name" value="Immunoglobulins"/>
    <property type="match status" value="10"/>
</dbReference>
<dbReference type="CDD" id="cd00063">
    <property type="entry name" value="FN3"/>
    <property type="match status" value="3"/>
</dbReference>
<dbReference type="InterPro" id="IPR036179">
    <property type="entry name" value="Ig-like_dom_sf"/>
</dbReference>
<protein>
    <recommendedName>
        <fullName evidence="15">Contactin-3</fullName>
    </recommendedName>
    <alternativeName>
        <fullName evidence="17">Brain-derived immunoglobulin superfamily protein 1</fullName>
    </alternativeName>
    <alternativeName>
        <fullName evidence="16">Plasmacytoma-associated neuronal glycoprotein</fullName>
    </alternativeName>
</protein>
<dbReference type="GO" id="GO:0005886">
    <property type="term" value="C:plasma membrane"/>
    <property type="evidence" value="ECO:0007669"/>
    <property type="project" value="UniProtKB-SubCell"/>
</dbReference>
<evidence type="ECO:0000256" key="11">
    <source>
        <dbReference type="ARBA" id="ARBA00023288"/>
    </source>
</evidence>
<reference evidence="21" key="1">
    <citation type="submission" date="2021-01" db="EMBL/GenBank/DDBJ databases">
        <authorList>
            <person name="Zahm M."/>
            <person name="Roques C."/>
            <person name="Cabau C."/>
            <person name="Klopp C."/>
            <person name="Donnadieu C."/>
            <person name="Jouanno E."/>
            <person name="Lampietro C."/>
            <person name="Louis A."/>
            <person name="Herpin A."/>
            <person name="Echchiki A."/>
            <person name="Berthelot C."/>
            <person name="Parey E."/>
            <person name="Roest-Crollius H."/>
            <person name="Braasch I."/>
            <person name="Postlethwait J."/>
            <person name="Bobe J."/>
            <person name="Montfort J."/>
            <person name="Bouchez O."/>
            <person name="Begum T."/>
            <person name="Mejri S."/>
            <person name="Adams A."/>
            <person name="Chen W.-J."/>
            <person name="Guiguen Y."/>
        </authorList>
    </citation>
    <scope>NUCLEOTIDE SEQUENCE</scope>
    <source>
        <tissue evidence="21">Blood</tissue>
    </source>
</reference>
<dbReference type="InterPro" id="IPR007110">
    <property type="entry name" value="Ig-like_dom"/>
</dbReference>
<dbReference type="GO" id="GO:0030424">
    <property type="term" value="C:axon"/>
    <property type="evidence" value="ECO:0007669"/>
    <property type="project" value="TreeGrafter"/>
</dbReference>
<evidence type="ECO:0000256" key="1">
    <source>
        <dbReference type="ARBA" id="ARBA00004609"/>
    </source>
</evidence>
<dbReference type="FunFam" id="2.60.40.10:FF:000047">
    <property type="entry name" value="Contactin 1"/>
    <property type="match status" value="1"/>
</dbReference>
<evidence type="ECO:0000259" key="20">
    <source>
        <dbReference type="PROSITE" id="PS50853"/>
    </source>
</evidence>
<feature type="domain" description="Fibronectin type-III" evidence="20">
    <location>
        <begin position="667"/>
        <end position="765"/>
    </location>
</feature>
<dbReference type="PANTHER" id="PTHR44170">
    <property type="entry name" value="PROTEIN SIDEKICK"/>
    <property type="match status" value="1"/>
</dbReference>
<keyword evidence="10" id="KW-0325">Glycoprotein</keyword>
<dbReference type="SUPFAM" id="SSF48726">
    <property type="entry name" value="Immunoglobulin"/>
    <property type="match status" value="6"/>
</dbReference>
<evidence type="ECO:0000256" key="14">
    <source>
        <dbReference type="ARBA" id="ARBA00060217"/>
    </source>
</evidence>
<feature type="domain" description="Ig-like" evidence="19">
    <location>
        <begin position="384"/>
        <end position="468"/>
    </location>
</feature>
<evidence type="ECO:0000256" key="18">
    <source>
        <dbReference type="SAM" id="MobiDB-lite"/>
    </source>
</evidence>
<dbReference type="PANTHER" id="PTHR44170:SF28">
    <property type="entry name" value="CONTACTIN-2"/>
    <property type="match status" value="1"/>
</dbReference>
<keyword evidence="5" id="KW-0732">Signal</keyword>
<dbReference type="InterPro" id="IPR036116">
    <property type="entry name" value="FN3_sf"/>
</dbReference>
<dbReference type="InterPro" id="IPR003961">
    <property type="entry name" value="FN3_dom"/>
</dbReference>
<evidence type="ECO:0000313" key="21">
    <source>
        <dbReference type="EMBL" id="KAI1892458.1"/>
    </source>
</evidence>
<dbReference type="CDD" id="cd04969">
    <property type="entry name" value="Ig5_Contactin"/>
    <property type="match status" value="1"/>
</dbReference>
<sequence length="1097" mass="120131">MCAARTSWAVHSATSEEKGGEPFSFAPEIAHLLQPIKVINSGSVRTPPRQTRGGLNPEMGRLACLLCLSCLALRYTAGGDVCVSGHDSGPVFEGQPYNVLFPEGLTDEPVTFTCQARASPAATYRWKLNGTDVPVGEDSRYTLVAGNLLISSPQPARDAGSYQCLATNRCGTVLSQPANLKFGYVHPFPPDPRSPQTVYEGAGSTLTCQPPPHYPVLSYRWFFNEFPIFVKPDGGRWFISQVTGNLYLAKAEPEDTGDYYCFTTNHMDIHTKSVFSRANQLTVLSDANPKKSAPKIKVRFPSETYALTGQTARLECFAYGNPVPKLRWRKVDGPLPTKATPSADTPTLTLMNLSFEDEGVYECEAQNSEGRDSYQGRIIVQARPEWMQVMSDSEVEISSELLWSCTANGKPKPSIHWLRNGLPLKTQDRIEVNSGQLKISHLTLEDSGMYQCVAENKHGTIYSNAELRVQVLAPDFHVSPVRRLIPAARGGRVAIECRPRGAPKPTLFWSRGTELLTNSSRVTVTPDGNLLITNISRVDEGKYTCFAENYLGKANSTGILSVRDATKITLAPSNADINQGENVTLQCHASHDPSMDLTFTWSLNGAPLDPEKVGGHYQRLRSKMTIGDLLIMNGQLRHAGIYTCTAQTVVDSTSASARLVVRGPPGPPGGVVIKDVNETVVELGWSQGYDNHSPIGKYTIMGKSLLMPGWKQMRTDPPTIEGNAESAYVVGLLPWMDYEFKVIASNVLGSGEPSMASPTVRTRQAAPSVAPSGLGGGGGDRNELIITWTPMAREYQNGDGFGYILAFRKQNAPVWLVERVAGEDSSRYVYNNQSLSLYCPFEVKIKAFNRMGEGPFSQTAVVHSAEEEPSVAPLRINATALTAFEMLVSWNPVENRRTTGAVQGYEIRYWRQNVKEAAADRVRTAGLETTARVSGLRPVTQYYVKVLAYNSAGTGPPSPRTSVTTKKPPPNRPPGNVSWRTDGSWVTVIWDHVKALKNESAVLGYKILYKHEGQHALKVLEKSRRSISLPLPKDNSYVVLEICAWGDGGDGPPHETIVSRDSGTGMMVQNKAPRLRLCHTLPSAIAVLLPFIGLREL</sequence>
<dbReference type="FunFam" id="2.60.40.10:FF:000004">
    <property type="entry name" value="DCC isoform 1"/>
    <property type="match status" value="2"/>
</dbReference>
<dbReference type="Pfam" id="PF13927">
    <property type="entry name" value="Ig_3"/>
    <property type="match status" value="3"/>
</dbReference>
<evidence type="ECO:0000256" key="9">
    <source>
        <dbReference type="ARBA" id="ARBA00023157"/>
    </source>
</evidence>
<comment type="subunit">
    <text evidence="13">Interacts with PTPRG.</text>
</comment>
<evidence type="ECO:0000256" key="15">
    <source>
        <dbReference type="ARBA" id="ARBA00072738"/>
    </source>
</evidence>
<keyword evidence="22" id="KW-1185">Reference proteome</keyword>
<dbReference type="FunFam" id="2.60.40.10:FF:000054">
    <property type="entry name" value="Contactin 1"/>
    <property type="match status" value="1"/>
</dbReference>
<evidence type="ECO:0000256" key="17">
    <source>
        <dbReference type="ARBA" id="ARBA00083720"/>
    </source>
</evidence>
<dbReference type="InterPro" id="IPR013098">
    <property type="entry name" value="Ig_I-set"/>
</dbReference>
<dbReference type="SUPFAM" id="SSF49265">
    <property type="entry name" value="Fibronectin type III"/>
    <property type="match status" value="2"/>
</dbReference>
<evidence type="ECO:0000256" key="4">
    <source>
        <dbReference type="ARBA" id="ARBA00022622"/>
    </source>
</evidence>
<evidence type="ECO:0000256" key="7">
    <source>
        <dbReference type="ARBA" id="ARBA00022889"/>
    </source>
</evidence>
<keyword evidence="4" id="KW-0336">GPI-anchor</keyword>
<dbReference type="PROSITE" id="PS50853">
    <property type="entry name" value="FN3"/>
    <property type="match status" value="3"/>
</dbReference>
<dbReference type="FunFam" id="2.60.40.10:FF:000273">
    <property type="entry name" value="contactin-3 isoform X1"/>
    <property type="match status" value="1"/>
</dbReference>
<dbReference type="GO" id="GO:0007411">
    <property type="term" value="P:axon guidance"/>
    <property type="evidence" value="ECO:0007669"/>
    <property type="project" value="TreeGrafter"/>
</dbReference>